<dbReference type="AlphaFoldDB" id="V8NY04"/>
<dbReference type="EMBL" id="AZIM01001536">
    <property type="protein sequence ID" value="ETE66543.1"/>
    <property type="molecule type" value="Genomic_DNA"/>
</dbReference>
<gene>
    <name evidence="1" type="primary">DENND1B</name>
    <name evidence="1" type="ORF">L345_07678</name>
</gene>
<evidence type="ECO:0000313" key="1">
    <source>
        <dbReference type="EMBL" id="ETE66543.1"/>
    </source>
</evidence>
<organism evidence="1 2">
    <name type="scientific">Ophiophagus hannah</name>
    <name type="common">King cobra</name>
    <name type="synonym">Naja hannah</name>
    <dbReference type="NCBI Taxonomy" id="8665"/>
    <lineage>
        <taxon>Eukaryota</taxon>
        <taxon>Metazoa</taxon>
        <taxon>Chordata</taxon>
        <taxon>Craniata</taxon>
        <taxon>Vertebrata</taxon>
        <taxon>Euteleostomi</taxon>
        <taxon>Lepidosauria</taxon>
        <taxon>Squamata</taxon>
        <taxon>Bifurcata</taxon>
        <taxon>Unidentata</taxon>
        <taxon>Episquamata</taxon>
        <taxon>Toxicofera</taxon>
        <taxon>Serpentes</taxon>
        <taxon>Colubroidea</taxon>
        <taxon>Elapidae</taxon>
        <taxon>Elapinae</taxon>
        <taxon>Ophiophagus</taxon>
    </lineage>
</organism>
<sequence length="58" mass="6729">MLNVDTNTLETPFNDLSNLPSEVWHILQGEKKEFLKAKRRRGPIIGCWFPATCQHFSL</sequence>
<accession>V8NY04</accession>
<feature type="non-terminal residue" evidence="1">
    <location>
        <position position="1"/>
    </location>
</feature>
<evidence type="ECO:0000313" key="2">
    <source>
        <dbReference type="Proteomes" id="UP000018936"/>
    </source>
</evidence>
<name>V8NY04_OPHHA</name>
<dbReference type="OrthoDB" id="10539131at2759"/>
<comment type="caution">
    <text evidence="1">The sequence shown here is derived from an EMBL/GenBank/DDBJ whole genome shotgun (WGS) entry which is preliminary data.</text>
</comment>
<reference evidence="1 2" key="1">
    <citation type="journal article" date="2013" name="Proc. Natl. Acad. Sci. U.S.A.">
        <title>The king cobra genome reveals dynamic gene evolution and adaptation in the snake venom system.</title>
        <authorList>
            <person name="Vonk F.J."/>
            <person name="Casewell N.R."/>
            <person name="Henkel C.V."/>
            <person name="Heimberg A.M."/>
            <person name="Jansen H.J."/>
            <person name="McCleary R.J."/>
            <person name="Kerkkamp H.M."/>
            <person name="Vos R.A."/>
            <person name="Guerreiro I."/>
            <person name="Calvete J.J."/>
            <person name="Wuster W."/>
            <person name="Woods A.E."/>
            <person name="Logan J.M."/>
            <person name="Harrison R.A."/>
            <person name="Castoe T.A."/>
            <person name="de Koning A.P."/>
            <person name="Pollock D.D."/>
            <person name="Yandell M."/>
            <person name="Calderon D."/>
            <person name="Renjifo C."/>
            <person name="Currier R.B."/>
            <person name="Salgado D."/>
            <person name="Pla D."/>
            <person name="Sanz L."/>
            <person name="Hyder A.S."/>
            <person name="Ribeiro J.M."/>
            <person name="Arntzen J.W."/>
            <person name="van den Thillart G.E."/>
            <person name="Boetzer M."/>
            <person name="Pirovano W."/>
            <person name="Dirks R.P."/>
            <person name="Spaink H.P."/>
            <person name="Duboule D."/>
            <person name="McGlinn E."/>
            <person name="Kini R.M."/>
            <person name="Richardson M.K."/>
        </authorList>
    </citation>
    <scope>NUCLEOTIDE SEQUENCE</scope>
    <source>
        <tissue evidence="1">Blood</tissue>
    </source>
</reference>
<keyword evidence="2" id="KW-1185">Reference proteome</keyword>
<dbReference type="Proteomes" id="UP000018936">
    <property type="component" value="Unassembled WGS sequence"/>
</dbReference>
<protein>
    <submittedName>
        <fullName evidence="1">DENN domain-containing protein 1B</fullName>
    </submittedName>
</protein>
<proteinExistence type="predicted"/>